<dbReference type="InterPro" id="IPR032319">
    <property type="entry name" value="CLP1_P"/>
</dbReference>
<comment type="similarity">
    <text evidence="8">Belongs to the Clp1 family. Clp1 subfamily.</text>
</comment>
<organism evidence="12 13">
    <name type="scientific">Debaryomyces fabryi</name>
    <dbReference type="NCBI Taxonomy" id="58627"/>
    <lineage>
        <taxon>Eukaryota</taxon>
        <taxon>Fungi</taxon>
        <taxon>Dikarya</taxon>
        <taxon>Ascomycota</taxon>
        <taxon>Saccharomycotina</taxon>
        <taxon>Pichiomycetes</taxon>
        <taxon>Debaryomycetaceae</taxon>
        <taxon>Debaryomyces</taxon>
    </lineage>
</organism>
<comment type="caution">
    <text evidence="12">The sequence shown here is derived from an EMBL/GenBank/DDBJ whole genome shotgun (WGS) entry which is preliminary data.</text>
</comment>
<evidence type="ECO:0000313" key="12">
    <source>
        <dbReference type="EMBL" id="KSA01676.1"/>
    </source>
</evidence>
<evidence type="ECO:0000313" key="13">
    <source>
        <dbReference type="Proteomes" id="UP000054251"/>
    </source>
</evidence>
<evidence type="ECO:0000256" key="1">
    <source>
        <dbReference type="ARBA" id="ARBA00004123"/>
    </source>
</evidence>
<feature type="domain" description="Clp1 C-terminal" evidence="9">
    <location>
        <begin position="363"/>
        <end position="497"/>
    </location>
</feature>
<keyword evidence="6 8" id="KW-0067">ATP-binding</keyword>
<dbReference type="RefSeq" id="XP_015467778.1">
    <property type="nucleotide sequence ID" value="XM_015611380.1"/>
</dbReference>
<evidence type="ECO:0000256" key="2">
    <source>
        <dbReference type="ARBA" id="ARBA00018706"/>
    </source>
</evidence>
<reference evidence="12 13" key="1">
    <citation type="submission" date="2015-11" db="EMBL/GenBank/DDBJ databases">
        <title>The genome of Debaryomyces fabryi.</title>
        <authorList>
            <person name="Tafer H."/>
            <person name="Lopandic K."/>
        </authorList>
    </citation>
    <scope>NUCLEOTIDE SEQUENCE [LARGE SCALE GENOMIC DNA]</scope>
    <source>
        <strain evidence="12 13">CBS 789</strain>
    </source>
</reference>
<dbReference type="GO" id="GO:0051731">
    <property type="term" value="F:polynucleotide 5'-hydroxyl-kinase activity"/>
    <property type="evidence" value="ECO:0007669"/>
    <property type="project" value="InterPro"/>
</dbReference>
<dbReference type="PANTHER" id="PTHR12755:SF6">
    <property type="entry name" value="POLYRIBONUCLEOTIDE 5'-HYDROXYL-KINASE CLP1"/>
    <property type="match status" value="1"/>
</dbReference>
<dbReference type="Gene3D" id="3.40.50.300">
    <property type="entry name" value="P-loop containing nucleotide triphosphate hydrolases"/>
    <property type="match status" value="1"/>
</dbReference>
<dbReference type="Gene3D" id="2.40.30.330">
    <property type="entry name" value="Pre-mRNA cleavage complex subunit Clp1, C-terminal domain"/>
    <property type="match status" value="1"/>
</dbReference>
<evidence type="ECO:0000259" key="9">
    <source>
        <dbReference type="Pfam" id="PF06807"/>
    </source>
</evidence>
<evidence type="ECO:0000256" key="6">
    <source>
        <dbReference type="ARBA" id="ARBA00022840"/>
    </source>
</evidence>
<feature type="binding site" evidence="8">
    <location>
        <position position="34"/>
    </location>
    <ligand>
        <name>ATP</name>
        <dbReference type="ChEBI" id="CHEBI:30616"/>
    </ligand>
</feature>
<dbReference type="GO" id="GO:0005849">
    <property type="term" value="C:mRNA cleavage factor complex"/>
    <property type="evidence" value="ECO:0007669"/>
    <property type="project" value="UniProtKB-UniRule"/>
</dbReference>
<dbReference type="InterPro" id="IPR032324">
    <property type="entry name" value="Clp1_N"/>
</dbReference>
<evidence type="ECO:0000256" key="4">
    <source>
        <dbReference type="ARBA" id="ARBA00022664"/>
    </source>
</evidence>
<dbReference type="InterPro" id="IPR038239">
    <property type="entry name" value="Clp1_N_sf"/>
</dbReference>
<evidence type="ECO:0000259" key="11">
    <source>
        <dbReference type="Pfam" id="PF16575"/>
    </source>
</evidence>
<keyword evidence="13" id="KW-1185">Reference proteome</keyword>
<evidence type="ECO:0000256" key="5">
    <source>
        <dbReference type="ARBA" id="ARBA00022741"/>
    </source>
</evidence>
<evidence type="ECO:0000256" key="3">
    <source>
        <dbReference type="ARBA" id="ARBA00019824"/>
    </source>
</evidence>
<dbReference type="InterPro" id="IPR045116">
    <property type="entry name" value="Clp1/Grc3"/>
</dbReference>
<comment type="function">
    <text evidence="8">Required for endonucleolytic cleavage during polyadenylation-dependent pre-mRNA 3'-end formation.</text>
</comment>
<keyword evidence="4 8" id="KW-0507">mRNA processing</keyword>
<proteinExistence type="inferred from homology"/>
<feature type="binding site" evidence="8">
    <location>
        <begin position="157"/>
        <end position="162"/>
    </location>
    <ligand>
        <name>ATP</name>
        <dbReference type="ChEBI" id="CHEBI:30616"/>
    </ligand>
</feature>
<dbReference type="GO" id="GO:0005524">
    <property type="term" value="F:ATP binding"/>
    <property type="evidence" value="ECO:0007669"/>
    <property type="project" value="UniProtKB-UniRule"/>
</dbReference>
<dbReference type="EMBL" id="LMYN01000046">
    <property type="protein sequence ID" value="KSA01676.1"/>
    <property type="molecule type" value="Genomic_DNA"/>
</dbReference>
<comment type="subunit">
    <text evidence="8">Component of a pre-mRNA cleavage factor complex. Interacts directly with PCF11.</text>
</comment>
<evidence type="ECO:0000256" key="7">
    <source>
        <dbReference type="ARBA" id="ARBA00023242"/>
    </source>
</evidence>
<dbReference type="PANTHER" id="PTHR12755">
    <property type="entry name" value="CLEAVAGE/POLYADENYLATION FACTOR IA SUBUNIT CLP1P"/>
    <property type="match status" value="1"/>
</dbReference>
<evidence type="ECO:0000256" key="8">
    <source>
        <dbReference type="HAMAP-Rule" id="MF_03035"/>
    </source>
</evidence>
<dbReference type="HAMAP" id="MF_03035">
    <property type="entry name" value="Clp1"/>
    <property type="match status" value="1"/>
</dbReference>
<accession>A0A0V1PZX8</accession>
<dbReference type="GO" id="GO:0006388">
    <property type="term" value="P:tRNA splicing, via endonucleolytic cleavage and ligation"/>
    <property type="evidence" value="ECO:0007669"/>
    <property type="project" value="TreeGrafter"/>
</dbReference>
<name>A0A0V1PZX8_9ASCO</name>
<dbReference type="Proteomes" id="UP000054251">
    <property type="component" value="Unassembled WGS sequence"/>
</dbReference>
<keyword evidence="5 8" id="KW-0547">Nucleotide-binding</keyword>
<dbReference type="GeneID" id="26839559"/>
<feature type="domain" description="Clp1 P-loop" evidence="11">
    <location>
        <begin position="154"/>
        <end position="357"/>
    </location>
</feature>
<dbReference type="InterPro" id="IPR038238">
    <property type="entry name" value="Clp1_C_sf"/>
</dbReference>
<dbReference type="GO" id="GO:0031124">
    <property type="term" value="P:mRNA 3'-end processing"/>
    <property type="evidence" value="ECO:0007669"/>
    <property type="project" value="UniProtKB-UniRule"/>
</dbReference>
<dbReference type="InterPro" id="IPR028606">
    <property type="entry name" value="Clp1"/>
</dbReference>
<dbReference type="Gene3D" id="2.60.120.1030">
    <property type="entry name" value="Clp1, DNA binding domain"/>
    <property type="match status" value="1"/>
</dbReference>
<evidence type="ECO:0000259" key="10">
    <source>
        <dbReference type="Pfam" id="PF16573"/>
    </source>
</evidence>
<dbReference type="InterPro" id="IPR010655">
    <property type="entry name" value="Clp1_C"/>
</dbReference>
<sequence>MSAIPGFGGDLNSNIDEDSSINKSSFVEINGQSEWRFEVPFRTIMKLKVVNGIGEIFGTELPLNVEILLTGVKYALYAPLDEGCKVEYYCTPNRANSTSTNEEDEISEYISEETSMNHYMNLHFALESYRQSISEHNFVNTSSQKTGPRVLVVGNRHSGKTALVKTLASYACKMDRSPILVNLNPRDGVFSVPGSLTATPISDAFDVESVNGWGGSTTSGSTFHNPKQPLVKNYGFTSHSDNLDLYKYQISKLGVAVVSRMEEDIIVKNSGLLIDTPPLSIKDFTIIENIVSDFEVNIIVVIGNERLLIDLKKKFKHKIASSQLDFIKVPKSGGVIEVDDAFIRKSQEESIKEYFNGTIRNPLSPFKTELDAKDFVIYKCVDSLEANSNISFLPSGDSFTPEASEMTDGDRKEEFSLETYYSRLQEPSSSNLDNSIIAITQLPQNNKLTRDLLNTCILGYAHVSKFDDTKSKMKVLLPFPGALPRNILISTSIGYTE</sequence>
<keyword evidence="7 8" id="KW-0539">Nucleus</keyword>
<dbReference type="Pfam" id="PF16575">
    <property type="entry name" value="CLP1_P"/>
    <property type="match status" value="1"/>
</dbReference>
<gene>
    <name evidence="8" type="primary">CLP1</name>
    <name evidence="12" type="ORF">AC631_02550</name>
</gene>
<feature type="binding site" evidence="8">
    <location>
        <position position="73"/>
    </location>
    <ligand>
        <name>ATP</name>
        <dbReference type="ChEBI" id="CHEBI:30616"/>
    </ligand>
</feature>
<dbReference type="Pfam" id="PF16573">
    <property type="entry name" value="CLP1_N"/>
    <property type="match status" value="1"/>
</dbReference>
<comment type="subcellular location">
    <subcellularLocation>
        <location evidence="1 8">Nucleus</location>
    </subcellularLocation>
</comment>
<protein>
    <recommendedName>
        <fullName evidence="3">Polynucleotide 5'-hydroxyl-kinase GRC3</fullName>
    </recommendedName>
    <alternativeName>
        <fullName evidence="2">Polynucleotide 5'-hydroxyl-kinase grc3</fullName>
    </alternativeName>
</protein>
<dbReference type="AlphaFoldDB" id="A0A0V1PZX8"/>
<dbReference type="InterPro" id="IPR027417">
    <property type="entry name" value="P-loop_NTPase"/>
</dbReference>
<dbReference type="OrthoDB" id="258143at2759"/>
<dbReference type="Pfam" id="PF06807">
    <property type="entry name" value="Clp1"/>
    <property type="match status" value="1"/>
</dbReference>
<feature type="domain" description="Clp1 N-terminal" evidence="10">
    <location>
        <begin position="29"/>
        <end position="132"/>
    </location>
</feature>